<dbReference type="InterPro" id="IPR002213">
    <property type="entry name" value="UDP_glucos_trans"/>
</dbReference>
<feature type="domain" description="Erythromycin biosynthesis protein CIII-like C-terminal" evidence="2">
    <location>
        <begin position="308"/>
        <end position="391"/>
    </location>
</feature>
<dbReference type="AlphaFoldDB" id="A0A0A6PPA3"/>
<keyword evidence="4" id="KW-1185">Reference proteome</keyword>
<dbReference type="PANTHER" id="PTHR48050:SF13">
    <property type="entry name" value="STEROL 3-BETA-GLUCOSYLTRANSFERASE UGT80A2"/>
    <property type="match status" value="1"/>
</dbReference>
<comment type="caution">
    <text evidence="3">The sequence shown here is derived from an EMBL/GenBank/DDBJ whole genome shotgun (WGS) entry which is preliminary data.</text>
</comment>
<dbReference type="GO" id="GO:0005975">
    <property type="term" value="P:carbohydrate metabolic process"/>
    <property type="evidence" value="ECO:0007669"/>
    <property type="project" value="InterPro"/>
</dbReference>
<reference evidence="3 4" key="1">
    <citation type="journal article" date="2016" name="Front. Microbiol.">
        <title>Single-Cell (Meta-)Genomics of a Dimorphic Candidatus Thiomargarita nelsonii Reveals Genomic Plasticity.</title>
        <authorList>
            <person name="Flood B.E."/>
            <person name="Fliss P."/>
            <person name="Jones D.S."/>
            <person name="Dick G.J."/>
            <person name="Jain S."/>
            <person name="Kaster A.K."/>
            <person name="Winkel M."/>
            <person name="Mussmann M."/>
            <person name="Bailey J."/>
        </authorList>
    </citation>
    <scope>NUCLEOTIDE SEQUENCE [LARGE SCALE GENOMIC DNA]</scope>
    <source>
        <strain evidence="3">Hydrate Ridge</strain>
    </source>
</reference>
<dbReference type="InterPro" id="IPR010610">
    <property type="entry name" value="EryCIII-like_C"/>
</dbReference>
<dbReference type="Gene3D" id="3.40.50.2000">
    <property type="entry name" value="Glycogen Phosphorylase B"/>
    <property type="match status" value="2"/>
</dbReference>
<name>A0A0A6PPA3_9GAMM</name>
<dbReference type="FunFam" id="3.40.50.2000:FF:000009">
    <property type="entry name" value="Sterol 3-beta-glucosyltransferase UGT80A2"/>
    <property type="match status" value="1"/>
</dbReference>
<dbReference type="GO" id="GO:0016758">
    <property type="term" value="F:hexosyltransferase activity"/>
    <property type="evidence" value="ECO:0007669"/>
    <property type="project" value="InterPro"/>
</dbReference>
<evidence type="ECO:0000313" key="4">
    <source>
        <dbReference type="Proteomes" id="UP000030428"/>
    </source>
</evidence>
<dbReference type="SUPFAM" id="SSF53756">
    <property type="entry name" value="UDP-Glycosyltransferase/glycogen phosphorylase"/>
    <property type="match status" value="1"/>
</dbReference>
<dbReference type="EMBL" id="JSZA02000001">
    <property type="protein sequence ID" value="KHD09186.1"/>
    <property type="molecule type" value="Genomic_DNA"/>
</dbReference>
<dbReference type="InterPro" id="IPR050426">
    <property type="entry name" value="Glycosyltransferase_28"/>
</dbReference>
<accession>A0A0A6PPA3</accession>
<evidence type="ECO:0000259" key="1">
    <source>
        <dbReference type="Pfam" id="PF03033"/>
    </source>
</evidence>
<gene>
    <name evidence="3" type="ORF">PN36_00305</name>
</gene>
<feature type="domain" description="Glycosyltransferase family 28 N-terminal" evidence="1">
    <location>
        <begin position="3"/>
        <end position="131"/>
    </location>
</feature>
<dbReference type="GO" id="GO:0033072">
    <property type="term" value="P:vancomycin biosynthetic process"/>
    <property type="evidence" value="ECO:0007669"/>
    <property type="project" value="UniProtKB-ARBA"/>
</dbReference>
<evidence type="ECO:0000259" key="2">
    <source>
        <dbReference type="Pfam" id="PF06722"/>
    </source>
</evidence>
<dbReference type="GO" id="GO:0008194">
    <property type="term" value="F:UDP-glycosyltransferase activity"/>
    <property type="evidence" value="ECO:0007669"/>
    <property type="project" value="InterPro"/>
</dbReference>
<dbReference type="CDD" id="cd03784">
    <property type="entry name" value="GT1_Gtf-like"/>
    <property type="match status" value="1"/>
</dbReference>
<dbReference type="Pfam" id="PF06722">
    <property type="entry name" value="EryCIII-like_C"/>
    <property type="match status" value="1"/>
</dbReference>
<protein>
    <submittedName>
        <fullName evidence="3">Uncharacterized protein</fullName>
    </submittedName>
</protein>
<organism evidence="3 4">
    <name type="scientific">Candidatus Thiomargarita nelsonii</name>
    <dbReference type="NCBI Taxonomy" id="1003181"/>
    <lineage>
        <taxon>Bacteria</taxon>
        <taxon>Pseudomonadati</taxon>
        <taxon>Pseudomonadota</taxon>
        <taxon>Gammaproteobacteria</taxon>
        <taxon>Thiotrichales</taxon>
        <taxon>Thiotrichaceae</taxon>
        <taxon>Thiomargarita</taxon>
    </lineage>
</organism>
<dbReference type="InterPro" id="IPR004276">
    <property type="entry name" value="GlycoTrans_28_N"/>
</dbReference>
<dbReference type="Proteomes" id="UP000030428">
    <property type="component" value="Unassembled WGS sequence"/>
</dbReference>
<sequence length="415" mass="45957">MKVTILSLGTRGDVQAFLALSTALQAVGYDVTFGADTEFEAMIVNRNIRYAPLRLNIKDYLNSDEGRAAMAGMKGEEQADTFDTMVRPMLDNCWEAAQGAQGIIYDTMLFPAYHIADKLGIPSIMASVMPNMSPTREFSLIGAPNIGFGKLGNRLSYLLYRLSWFQGYSKMQRWCRDSLNMALPSRFIHYGYRNGKPVPTLYCYSQLLMPSPKDWHDAVLASGYWFLEGEKDWQPPVALEKFVTAGPAPISIGFGSMVGMDPDRLTDIVLSAVEKTGERAVLGTSWGGLVEKKASDSVFFLTNVQHDWLFPRMKAVIHHGGAGTTAAGLKFGKPTVICPFVTDQFFWGDLIYQRGFGPKPIPQKKLTVDKLALAIDTAITDTTMQRRVVELSKGLRCEDGIGKAVAFINKHFSNT</sequence>
<proteinExistence type="predicted"/>
<dbReference type="Pfam" id="PF03033">
    <property type="entry name" value="Glyco_transf_28"/>
    <property type="match status" value="1"/>
</dbReference>
<evidence type="ECO:0000313" key="3">
    <source>
        <dbReference type="EMBL" id="KHD09186.1"/>
    </source>
</evidence>
<dbReference type="PANTHER" id="PTHR48050">
    <property type="entry name" value="STEROL 3-BETA-GLUCOSYLTRANSFERASE"/>
    <property type="match status" value="1"/>
</dbReference>